<keyword evidence="2" id="KW-0963">Cytoplasm</keyword>
<dbReference type="InterPro" id="IPR036020">
    <property type="entry name" value="WW_dom_sf"/>
</dbReference>
<feature type="region of interest" description="Disordered" evidence="3">
    <location>
        <begin position="1"/>
        <end position="21"/>
    </location>
</feature>
<evidence type="ECO:0000313" key="5">
    <source>
        <dbReference type="EMBL" id="KAG0569645.1"/>
    </source>
</evidence>
<dbReference type="Proteomes" id="UP000822688">
    <property type="component" value="Chromosome 6"/>
</dbReference>
<evidence type="ECO:0000256" key="2">
    <source>
        <dbReference type="ARBA" id="ARBA00022490"/>
    </source>
</evidence>
<feature type="compositionally biased region" description="Low complexity" evidence="3">
    <location>
        <begin position="262"/>
        <end position="300"/>
    </location>
</feature>
<evidence type="ECO:0000259" key="4">
    <source>
        <dbReference type="PROSITE" id="PS50020"/>
    </source>
</evidence>
<feature type="region of interest" description="Disordered" evidence="3">
    <location>
        <begin position="149"/>
        <end position="168"/>
    </location>
</feature>
<comment type="caution">
    <text evidence="5">The sequence shown here is derived from an EMBL/GenBank/DDBJ whole genome shotgun (WGS) entry which is preliminary data.</text>
</comment>
<dbReference type="EMBL" id="CM026427">
    <property type="protein sequence ID" value="KAG0569645.1"/>
    <property type="molecule type" value="Genomic_DNA"/>
</dbReference>
<reference evidence="5 6" key="1">
    <citation type="submission" date="2020-06" db="EMBL/GenBank/DDBJ databases">
        <title>WGS assembly of Ceratodon purpureus strain R40.</title>
        <authorList>
            <person name="Carey S.B."/>
            <person name="Jenkins J."/>
            <person name="Shu S."/>
            <person name="Lovell J.T."/>
            <person name="Sreedasyam A."/>
            <person name="Maumus F."/>
            <person name="Tiley G.P."/>
            <person name="Fernandez-Pozo N."/>
            <person name="Barry K."/>
            <person name="Chen C."/>
            <person name="Wang M."/>
            <person name="Lipzen A."/>
            <person name="Daum C."/>
            <person name="Saski C.A."/>
            <person name="Payton A.C."/>
            <person name="Mcbreen J.C."/>
            <person name="Conrad R.E."/>
            <person name="Kollar L.M."/>
            <person name="Olsson S."/>
            <person name="Huttunen S."/>
            <person name="Landis J.B."/>
            <person name="Wickett N.J."/>
            <person name="Johnson M.G."/>
            <person name="Rensing S.A."/>
            <person name="Grimwood J."/>
            <person name="Schmutz J."/>
            <person name="Mcdaniel S.F."/>
        </authorList>
    </citation>
    <scope>NUCLEOTIDE SEQUENCE [LARGE SCALE GENOMIC DNA]</scope>
    <source>
        <strain evidence="5 6">R40</strain>
    </source>
</reference>
<dbReference type="InterPro" id="IPR001202">
    <property type="entry name" value="WW_dom"/>
</dbReference>
<evidence type="ECO:0000256" key="3">
    <source>
        <dbReference type="SAM" id="MobiDB-lite"/>
    </source>
</evidence>
<dbReference type="Gene3D" id="2.20.70.10">
    <property type="match status" value="1"/>
</dbReference>
<feature type="region of interest" description="Disordered" evidence="3">
    <location>
        <begin position="262"/>
        <end position="311"/>
    </location>
</feature>
<sequence>MAVAMEVSWRGGEMGSPGRKKRAWGADAQQLMHLMMGQLHSQPAVKPELTLDLLGNTDPSSSCVTQLSGSPDFDLQLHPEEPLPSGWEKCLDLQTGKLYYVNQATGVSSFDDPRKRLTCQGEIELQTQSTPLAHEFLGSKKSETLIQETLKASSSSSSGSPYPNSRDLHSFSTGKQLWNLQLDEHHVAGSGSSPRVVDEDSNLELDLNLAAGRASSSIPSRRPHEQTVCTMQMIENALKRSESYPRLALKRETPKLRHKYSISSSFSSLTNSTRSEPSGASPSTSSSSSATSTSSLPGAARRAPSNPSSTG</sequence>
<accession>A0A8T0HFA2</accession>
<dbReference type="CDD" id="cd00201">
    <property type="entry name" value="WW"/>
    <property type="match status" value="1"/>
</dbReference>
<keyword evidence="6" id="KW-1185">Reference proteome</keyword>
<gene>
    <name evidence="5" type="ORF">KC19_6G104600</name>
</gene>
<dbReference type="SUPFAM" id="SSF51045">
    <property type="entry name" value="WW domain"/>
    <property type="match status" value="1"/>
</dbReference>
<evidence type="ECO:0000256" key="1">
    <source>
        <dbReference type="ARBA" id="ARBA00004496"/>
    </source>
</evidence>
<dbReference type="SMART" id="SM00456">
    <property type="entry name" value="WW"/>
    <property type="match status" value="1"/>
</dbReference>
<proteinExistence type="predicted"/>
<dbReference type="PROSITE" id="PS50020">
    <property type="entry name" value="WW_DOMAIN_2"/>
    <property type="match status" value="1"/>
</dbReference>
<dbReference type="AlphaFoldDB" id="A0A8T0HFA2"/>
<dbReference type="InterPro" id="IPR051105">
    <property type="entry name" value="WWC/KIBRA_Hippo_Reg"/>
</dbReference>
<comment type="subcellular location">
    <subcellularLocation>
        <location evidence="1">Cytoplasm</location>
    </subcellularLocation>
</comment>
<organism evidence="5 6">
    <name type="scientific">Ceratodon purpureus</name>
    <name type="common">Fire moss</name>
    <name type="synonym">Dicranum purpureum</name>
    <dbReference type="NCBI Taxonomy" id="3225"/>
    <lineage>
        <taxon>Eukaryota</taxon>
        <taxon>Viridiplantae</taxon>
        <taxon>Streptophyta</taxon>
        <taxon>Embryophyta</taxon>
        <taxon>Bryophyta</taxon>
        <taxon>Bryophytina</taxon>
        <taxon>Bryopsida</taxon>
        <taxon>Dicranidae</taxon>
        <taxon>Pseudoditrichales</taxon>
        <taxon>Ditrichaceae</taxon>
        <taxon>Ceratodon</taxon>
    </lineage>
</organism>
<dbReference type="PANTHER" id="PTHR14791">
    <property type="entry name" value="BOMB/KIRA PROTEINS"/>
    <property type="match status" value="1"/>
</dbReference>
<name>A0A8T0HFA2_CERPU</name>
<dbReference type="PANTHER" id="PTHR14791:SF42">
    <property type="entry name" value="F16L1.2 PROTEIN"/>
    <property type="match status" value="1"/>
</dbReference>
<dbReference type="PROSITE" id="PS01159">
    <property type="entry name" value="WW_DOMAIN_1"/>
    <property type="match status" value="1"/>
</dbReference>
<dbReference type="Pfam" id="PF00397">
    <property type="entry name" value="WW"/>
    <property type="match status" value="1"/>
</dbReference>
<evidence type="ECO:0000313" key="6">
    <source>
        <dbReference type="Proteomes" id="UP000822688"/>
    </source>
</evidence>
<feature type="domain" description="WW" evidence="4">
    <location>
        <begin position="81"/>
        <end position="115"/>
    </location>
</feature>
<dbReference type="GO" id="GO:0005737">
    <property type="term" value="C:cytoplasm"/>
    <property type="evidence" value="ECO:0007669"/>
    <property type="project" value="UniProtKB-SubCell"/>
</dbReference>
<protein>
    <recommendedName>
        <fullName evidence="4">WW domain-containing protein</fullName>
    </recommendedName>
</protein>